<evidence type="ECO:0000313" key="4">
    <source>
        <dbReference type="EMBL" id="TXJ11612.1"/>
    </source>
</evidence>
<comment type="similarity">
    <text evidence="1">Belongs to the bacterial solute-binding protein 1 family.</text>
</comment>
<dbReference type="PROSITE" id="PS51257">
    <property type="entry name" value="PROKAR_LIPOPROTEIN"/>
    <property type="match status" value="1"/>
</dbReference>
<keyword evidence="3" id="KW-0732">Signal</keyword>
<dbReference type="Gene3D" id="3.40.190.10">
    <property type="entry name" value="Periplasmic binding protein-like II"/>
    <property type="match status" value="1"/>
</dbReference>
<protein>
    <submittedName>
        <fullName evidence="4">Sugar ABC transporter substrate-binding protein</fullName>
    </submittedName>
</protein>
<dbReference type="EMBL" id="SAYG01000007">
    <property type="protein sequence ID" value="TXJ44814.1"/>
    <property type="molecule type" value="Genomic_DNA"/>
</dbReference>
<dbReference type="InterPro" id="IPR006059">
    <property type="entry name" value="SBP"/>
</dbReference>
<reference evidence="6 7" key="1">
    <citation type="journal article" date="1992" name="Lakartidningen">
        <title>[Penicillin V and not amoxicillin is the first choice preparation in acute otitis].</title>
        <authorList>
            <person name="Kamme C."/>
            <person name="Lundgren K."/>
            <person name="Prellner K."/>
        </authorList>
    </citation>
    <scope>NUCLEOTIDE SEQUENCE [LARGE SCALE GENOMIC DNA]</scope>
    <source>
        <strain evidence="5 6">PC3714II</strain>
        <strain evidence="4 7">W1</strain>
    </source>
</reference>
<dbReference type="AlphaFoldDB" id="A0A5C8CIP8"/>
<gene>
    <name evidence="5" type="ORF">EPJ70_06460</name>
    <name evidence="4" type="ORF">EPJ80_07790</name>
</gene>
<sequence>MKKVLLFLSVIGLTFIMLSCGNKSKDANRLVLSTWSSSQVETEAINMLVDAFRNKYPDIPIEIQTLVGEYNDALQTQLLSGGGPDIFWIDAYTINQYINLGVLEPLTDFNTEGFITNMLSPFYVDNILYAVPKDFSTLALFYNKDMTEAAGVTIRDNMTWQEFTNSAARLTRNSVTGVGFVFDLARLNYMFQSDGSTIEVNGNPNITNKNVYYILNELIKLRDNKYMITPTDGGKGWLGELFGAEMVAMAVEGPWTYSYLKESFPNLNFGIVQVPKNPNGSEFTAAYTVGYGINKNSQKKDWAKTFIEFATSEEGMTIPTEKASLLPVRNSLFSLVSNPDLKPFTDSASKAVVWTGSKNMPYLFQEFANFIPTALEGQNSLKQTLNNIQNAVENTIKNNP</sequence>
<accession>A0A5C8CIP8</accession>
<keyword evidence="2" id="KW-0813">Transport</keyword>
<evidence type="ECO:0000256" key="3">
    <source>
        <dbReference type="ARBA" id="ARBA00022729"/>
    </source>
</evidence>
<dbReference type="PANTHER" id="PTHR30061:SF50">
    <property type="entry name" value="MALTOSE_MALTODEXTRIN-BINDING PERIPLASMIC PROTEIN"/>
    <property type="match status" value="1"/>
</dbReference>
<proteinExistence type="inferred from homology"/>
<dbReference type="RefSeq" id="WP_147526610.1">
    <property type="nucleotide sequence ID" value="NZ_SAXT01000005.1"/>
</dbReference>
<evidence type="ECO:0000313" key="6">
    <source>
        <dbReference type="Proteomes" id="UP000324574"/>
    </source>
</evidence>
<comment type="caution">
    <text evidence="4">The sequence shown here is derived from an EMBL/GenBank/DDBJ whole genome shotgun (WGS) entry which is preliminary data.</text>
</comment>
<dbReference type="CDD" id="cd13585">
    <property type="entry name" value="PBP2_TMBP_like"/>
    <property type="match status" value="1"/>
</dbReference>
<dbReference type="GO" id="GO:1901982">
    <property type="term" value="F:maltose binding"/>
    <property type="evidence" value="ECO:0007669"/>
    <property type="project" value="TreeGrafter"/>
</dbReference>
<name>A0A5C8CIP8_9SPIR</name>
<dbReference type="SUPFAM" id="SSF53850">
    <property type="entry name" value="Periplasmic binding protein-like II"/>
    <property type="match status" value="1"/>
</dbReference>
<dbReference type="GO" id="GO:0015768">
    <property type="term" value="P:maltose transport"/>
    <property type="evidence" value="ECO:0007669"/>
    <property type="project" value="TreeGrafter"/>
</dbReference>
<dbReference type="Proteomes" id="UP000324574">
    <property type="component" value="Unassembled WGS sequence"/>
</dbReference>
<dbReference type="GO" id="GO:0055052">
    <property type="term" value="C:ATP-binding cassette (ABC) transporter complex, substrate-binding subunit-containing"/>
    <property type="evidence" value="ECO:0007669"/>
    <property type="project" value="TreeGrafter"/>
</dbReference>
<evidence type="ECO:0000256" key="2">
    <source>
        <dbReference type="ARBA" id="ARBA00022448"/>
    </source>
</evidence>
<reference evidence="4" key="2">
    <citation type="submission" date="2019-01" db="EMBL/GenBank/DDBJ databases">
        <authorList>
            <person name="Thorell K."/>
        </authorList>
    </citation>
    <scope>NUCLEOTIDE SEQUENCE</scope>
    <source>
        <strain evidence="5">PC3714II</strain>
        <strain evidence="4">W1</strain>
    </source>
</reference>
<dbReference type="Proteomes" id="UP000325116">
    <property type="component" value="Unassembled WGS sequence"/>
</dbReference>
<dbReference type="GO" id="GO:0042956">
    <property type="term" value="P:maltodextrin transmembrane transport"/>
    <property type="evidence" value="ECO:0007669"/>
    <property type="project" value="TreeGrafter"/>
</dbReference>
<organism evidence="4 7">
    <name type="scientific">Brachyspira aalborgi</name>
    <dbReference type="NCBI Taxonomy" id="29522"/>
    <lineage>
        <taxon>Bacteria</taxon>
        <taxon>Pseudomonadati</taxon>
        <taxon>Spirochaetota</taxon>
        <taxon>Spirochaetia</taxon>
        <taxon>Brachyspirales</taxon>
        <taxon>Brachyspiraceae</taxon>
        <taxon>Brachyspira</taxon>
    </lineage>
</organism>
<dbReference type="Pfam" id="PF01547">
    <property type="entry name" value="SBP_bac_1"/>
    <property type="match status" value="1"/>
</dbReference>
<dbReference type="PANTHER" id="PTHR30061">
    <property type="entry name" value="MALTOSE-BINDING PERIPLASMIC PROTEIN"/>
    <property type="match status" value="1"/>
</dbReference>
<dbReference type="EMBL" id="SAXT01000005">
    <property type="protein sequence ID" value="TXJ11612.1"/>
    <property type="molecule type" value="Genomic_DNA"/>
</dbReference>
<evidence type="ECO:0000313" key="5">
    <source>
        <dbReference type="EMBL" id="TXJ44814.1"/>
    </source>
</evidence>
<evidence type="ECO:0000313" key="7">
    <source>
        <dbReference type="Proteomes" id="UP000325116"/>
    </source>
</evidence>
<evidence type="ECO:0000256" key="1">
    <source>
        <dbReference type="ARBA" id="ARBA00008520"/>
    </source>
</evidence>